<comment type="caution">
    <text evidence="2">The sequence shown here is derived from an EMBL/GenBank/DDBJ whole genome shotgun (WGS) entry which is preliminary data.</text>
</comment>
<evidence type="ECO:0000256" key="1">
    <source>
        <dbReference type="SAM" id="MobiDB-lite"/>
    </source>
</evidence>
<feature type="compositionally biased region" description="Low complexity" evidence="1">
    <location>
        <begin position="147"/>
        <end position="161"/>
    </location>
</feature>
<accession>A0A4C1Y2R8</accession>
<reference evidence="2 3" key="1">
    <citation type="journal article" date="2019" name="Commun. Biol.">
        <title>The bagworm genome reveals a unique fibroin gene that provides high tensile strength.</title>
        <authorList>
            <person name="Kono N."/>
            <person name="Nakamura H."/>
            <person name="Ohtoshi R."/>
            <person name="Tomita M."/>
            <person name="Numata K."/>
            <person name="Arakawa K."/>
        </authorList>
    </citation>
    <scope>NUCLEOTIDE SEQUENCE [LARGE SCALE GENOMIC DNA]</scope>
</reference>
<evidence type="ECO:0000313" key="2">
    <source>
        <dbReference type="EMBL" id="GBP68839.1"/>
    </source>
</evidence>
<proteinExistence type="predicted"/>
<feature type="region of interest" description="Disordered" evidence="1">
    <location>
        <begin position="22"/>
        <end position="52"/>
    </location>
</feature>
<evidence type="ECO:0000313" key="3">
    <source>
        <dbReference type="Proteomes" id="UP000299102"/>
    </source>
</evidence>
<organism evidence="2 3">
    <name type="scientific">Eumeta variegata</name>
    <name type="common">Bagworm moth</name>
    <name type="synonym">Eumeta japonica</name>
    <dbReference type="NCBI Taxonomy" id="151549"/>
    <lineage>
        <taxon>Eukaryota</taxon>
        <taxon>Metazoa</taxon>
        <taxon>Ecdysozoa</taxon>
        <taxon>Arthropoda</taxon>
        <taxon>Hexapoda</taxon>
        <taxon>Insecta</taxon>
        <taxon>Pterygota</taxon>
        <taxon>Neoptera</taxon>
        <taxon>Endopterygota</taxon>
        <taxon>Lepidoptera</taxon>
        <taxon>Glossata</taxon>
        <taxon>Ditrysia</taxon>
        <taxon>Tineoidea</taxon>
        <taxon>Psychidae</taxon>
        <taxon>Oiketicinae</taxon>
        <taxon>Eumeta</taxon>
    </lineage>
</organism>
<dbReference type="AlphaFoldDB" id="A0A4C1Y2R8"/>
<dbReference type="EMBL" id="BGZK01001025">
    <property type="protein sequence ID" value="GBP68839.1"/>
    <property type="molecule type" value="Genomic_DNA"/>
</dbReference>
<gene>
    <name evidence="2" type="ORF">EVAR_41577_1</name>
</gene>
<feature type="region of interest" description="Disordered" evidence="1">
    <location>
        <begin position="146"/>
        <end position="185"/>
    </location>
</feature>
<dbReference type="Proteomes" id="UP000299102">
    <property type="component" value="Unassembled WGS sequence"/>
</dbReference>
<name>A0A4C1Y2R8_EUMVA</name>
<keyword evidence="3" id="KW-1185">Reference proteome</keyword>
<protein>
    <submittedName>
        <fullName evidence="2">Uncharacterized protein</fullName>
    </submittedName>
</protein>
<sequence length="185" mass="21118">MQKHETSTKLMPKELRLTLGRVLGDDKPPEDVQTQESAQNKKETTNPPANRNGLLELRARTATYNKTRRRPAVATRRKLKYYSTNPPANRNGLLELRARTATYNKTRRRPVVATRRKLKYYSKVSYAHDQYECKVKIYFNQRRELSHQCSSESSASNSSETDGSEPDTVDDIGGQEARSNQAATI</sequence>